<dbReference type="InterPro" id="IPR016156">
    <property type="entry name" value="FAD/NAD-linked_Rdtase_dimer_sf"/>
</dbReference>
<dbReference type="InterPro" id="IPR001100">
    <property type="entry name" value="Pyr_nuc-diS_OxRdtase"/>
</dbReference>
<evidence type="ECO:0000256" key="2">
    <source>
        <dbReference type="ARBA" id="ARBA00012608"/>
    </source>
</evidence>
<feature type="binding site" evidence="12">
    <location>
        <position position="203"/>
    </location>
    <ligand>
        <name>NAD(+)</name>
        <dbReference type="ChEBI" id="CHEBI:57540"/>
    </ligand>
</feature>
<protein>
    <recommendedName>
        <fullName evidence="3 14">Dihydrolipoyl dehydrogenase</fullName>
        <ecNumber evidence="2 14">1.8.1.4</ecNumber>
    </recommendedName>
</protein>
<dbReference type="InterPro" id="IPR006258">
    <property type="entry name" value="Lipoamide_DH"/>
</dbReference>
<evidence type="ECO:0000256" key="4">
    <source>
        <dbReference type="ARBA" id="ARBA00022630"/>
    </source>
</evidence>
<comment type="similarity">
    <text evidence="1 14">Belongs to the class-I pyridine nucleotide-disulfide oxidoreductase family.</text>
</comment>
<proteinExistence type="inferred from homology"/>
<comment type="catalytic activity">
    <reaction evidence="10 14">
        <text>N(6)-[(R)-dihydrolipoyl]-L-lysyl-[protein] + NAD(+) = N(6)-[(R)-lipoyl]-L-lysyl-[protein] + NADH + H(+)</text>
        <dbReference type="Rhea" id="RHEA:15045"/>
        <dbReference type="Rhea" id="RHEA-COMP:10474"/>
        <dbReference type="Rhea" id="RHEA-COMP:10475"/>
        <dbReference type="ChEBI" id="CHEBI:15378"/>
        <dbReference type="ChEBI" id="CHEBI:57540"/>
        <dbReference type="ChEBI" id="CHEBI:57945"/>
        <dbReference type="ChEBI" id="CHEBI:83099"/>
        <dbReference type="ChEBI" id="CHEBI:83100"/>
        <dbReference type="EC" id="1.8.1.4"/>
    </reaction>
</comment>
<dbReference type="Pfam" id="PF02852">
    <property type="entry name" value="Pyr_redox_dim"/>
    <property type="match status" value="1"/>
</dbReference>
<comment type="miscellaneous">
    <text evidence="14">The active site is a redox-active disulfide bond.</text>
</comment>
<evidence type="ECO:0000313" key="17">
    <source>
        <dbReference type="EMBL" id="TXC81775.1"/>
    </source>
</evidence>
<feature type="binding site" evidence="12">
    <location>
        <position position="271"/>
    </location>
    <ligand>
        <name>NAD(+)</name>
        <dbReference type="ChEBI" id="CHEBI:57540"/>
    </ligand>
</feature>
<feature type="binding site" evidence="12">
    <location>
        <begin position="318"/>
        <end position="321"/>
    </location>
    <ligand>
        <name>FAD</name>
        <dbReference type="ChEBI" id="CHEBI:57692"/>
    </ligand>
</feature>
<dbReference type="EMBL" id="VORB01000003">
    <property type="protein sequence ID" value="TXC81775.1"/>
    <property type="molecule type" value="Genomic_DNA"/>
</dbReference>
<evidence type="ECO:0000259" key="15">
    <source>
        <dbReference type="Pfam" id="PF02852"/>
    </source>
</evidence>
<gene>
    <name evidence="17" type="primary">lpdA</name>
    <name evidence="17" type="ORF">FRX97_04460</name>
</gene>
<dbReference type="InterPro" id="IPR012999">
    <property type="entry name" value="Pyr_OxRdtase_I_AS"/>
</dbReference>
<name>A0A5C6VDK2_9FLAO</name>
<keyword evidence="18" id="KW-1185">Reference proteome</keyword>
<feature type="active site" description="Proton acceptor" evidence="11">
    <location>
        <position position="444"/>
    </location>
</feature>
<evidence type="ECO:0000256" key="7">
    <source>
        <dbReference type="ARBA" id="ARBA00023027"/>
    </source>
</evidence>
<dbReference type="RefSeq" id="WP_147013811.1">
    <property type="nucleotide sequence ID" value="NZ_VORB01000003.1"/>
</dbReference>
<dbReference type="PRINTS" id="PR00411">
    <property type="entry name" value="PNDRDTASEI"/>
</dbReference>
<dbReference type="SUPFAM" id="SSF51905">
    <property type="entry name" value="FAD/NAD(P)-binding domain"/>
    <property type="match status" value="1"/>
</dbReference>
<dbReference type="InterPro" id="IPR036188">
    <property type="entry name" value="FAD/NAD-bd_sf"/>
</dbReference>
<evidence type="ECO:0000256" key="14">
    <source>
        <dbReference type="RuleBase" id="RU003692"/>
    </source>
</evidence>
<evidence type="ECO:0000256" key="9">
    <source>
        <dbReference type="ARBA" id="ARBA00023284"/>
    </source>
</evidence>
<dbReference type="InterPro" id="IPR050151">
    <property type="entry name" value="Class-I_Pyr_Nuc-Dis_Oxidored"/>
</dbReference>
<evidence type="ECO:0000256" key="13">
    <source>
        <dbReference type="PIRSR" id="PIRSR000350-4"/>
    </source>
</evidence>
<dbReference type="FunFam" id="3.50.50.60:FF:000001">
    <property type="entry name" value="Dihydrolipoyl dehydrogenase, mitochondrial"/>
    <property type="match status" value="1"/>
</dbReference>
<dbReference type="AlphaFoldDB" id="A0A5C6VDK2"/>
<keyword evidence="4 14" id="KW-0285">Flavoprotein</keyword>
<dbReference type="PANTHER" id="PTHR22912:SF151">
    <property type="entry name" value="DIHYDROLIPOYL DEHYDROGENASE, MITOCHONDRIAL"/>
    <property type="match status" value="1"/>
</dbReference>
<evidence type="ECO:0000256" key="10">
    <source>
        <dbReference type="ARBA" id="ARBA00049187"/>
    </source>
</evidence>
<dbReference type="FunFam" id="3.30.390.30:FF:000001">
    <property type="entry name" value="Dihydrolipoyl dehydrogenase"/>
    <property type="match status" value="1"/>
</dbReference>
<comment type="cofactor">
    <cofactor evidence="12 14">
        <name>FAD</name>
        <dbReference type="ChEBI" id="CHEBI:57692"/>
    </cofactor>
    <text evidence="12 14">Binds 1 FAD per subunit.</text>
</comment>
<evidence type="ECO:0000313" key="18">
    <source>
        <dbReference type="Proteomes" id="UP000321168"/>
    </source>
</evidence>
<organism evidence="17 18">
    <name type="scientific">Luteibaculum oceani</name>
    <dbReference type="NCBI Taxonomy" id="1294296"/>
    <lineage>
        <taxon>Bacteria</taxon>
        <taxon>Pseudomonadati</taxon>
        <taxon>Bacteroidota</taxon>
        <taxon>Flavobacteriia</taxon>
        <taxon>Flavobacteriales</taxon>
        <taxon>Luteibaculaceae</taxon>
        <taxon>Luteibaculum</taxon>
    </lineage>
</organism>
<keyword evidence="5 12" id="KW-0274">FAD</keyword>
<feature type="binding site" evidence="12">
    <location>
        <position position="115"/>
    </location>
    <ligand>
        <name>FAD</name>
        <dbReference type="ChEBI" id="CHEBI:57692"/>
    </ligand>
</feature>
<dbReference type="GO" id="GO:0050660">
    <property type="term" value="F:flavin adenine dinucleotide binding"/>
    <property type="evidence" value="ECO:0007669"/>
    <property type="project" value="InterPro"/>
</dbReference>
<dbReference type="InterPro" id="IPR004099">
    <property type="entry name" value="Pyr_nucl-diS_OxRdtase_dimer"/>
</dbReference>
<keyword evidence="8" id="KW-1015">Disulfide bond</keyword>
<evidence type="ECO:0000256" key="12">
    <source>
        <dbReference type="PIRSR" id="PIRSR000350-3"/>
    </source>
</evidence>
<reference evidence="17 18" key="1">
    <citation type="submission" date="2019-08" db="EMBL/GenBank/DDBJ databases">
        <title>Genome of Luteibaculum oceani JCM 18817.</title>
        <authorList>
            <person name="Bowman J.P."/>
        </authorList>
    </citation>
    <scope>NUCLEOTIDE SEQUENCE [LARGE SCALE GENOMIC DNA]</scope>
    <source>
        <strain evidence="17 18">JCM 18817</strain>
    </source>
</reference>
<dbReference type="PIRSF" id="PIRSF000350">
    <property type="entry name" value="Mercury_reductase_MerA"/>
    <property type="match status" value="1"/>
</dbReference>
<keyword evidence="6 14" id="KW-0560">Oxidoreductase</keyword>
<feature type="binding site" evidence="12">
    <location>
        <begin position="143"/>
        <end position="145"/>
    </location>
    <ligand>
        <name>FAD</name>
        <dbReference type="ChEBI" id="CHEBI:57692"/>
    </ligand>
</feature>
<keyword evidence="9 14" id="KW-0676">Redox-active center</keyword>
<dbReference type="NCBIfam" id="TIGR01350">
    <property type="entry name" value="lipoamide_DH"/>
    <property type="match status" value="1"/>
</dbReference>
<evidence type="ECO:0000256" key="11">
    <source>
        <dbReference type="PIRSR" id="PIRSR000350-2"/>
    </source>
</evidence>
<feature type="disulfide bond" description="Redox-active" evidence="13">
    <location>
        <begin position="42"/>
        <end position="47"/>
    </location>
</feature>
<feature type="binding site" evidence="12">
    <location>
        <position position="51"/>
    </location>
    <ligand>
        <name>FAD</name>
        <dbReference type="ChEBI" id="CHEBI:57692"/>
    </ligand>
</feature>
<accession>A0A5C6VDK2</accession>
<evidence type="ECO:0000256" key="6">
    <source>
        <dbReference type="ARBA" id="ARBA00023002"/>
    </source>
</evidence>
<feature type="binding site" evidence="12">
    <location>
        <begin position="180"/>
        <end position="187"/>
    </location>
    <ligand>
        <name>NAD(+)</name>
        <dbReference type="ChEBI" id="CHEBI:57540"/>
    </ligand>
</feature>
<dbReference type="GO" id="GO:0006103">
    <property type="term" value="P:2-oxoglutarate metabolic process"/>
    <property type="evidence" value="ECO:0007669"/>
    <property type="project" value="TreeGrafter"/>
</dbReference>
<evidence type="ECO:0000256" key="5">
    <source>
        <dbReference type="ARBA" id="ARBA00022827"/>
    </source>
</evidence>
<feature type="domain" description="FAD/NAD(P)-binding" evidence="16">
    <location>
        <begin position="4"/>
        <end position="327"/>
    </location>
</feature>
<sequence length="466" mass="49701">MSKFDVAVIGSGPGGYVAAIRCAQLGFKTAVIERYNSLGGTCLNVGCIPSKALLDSSEHFHNAATTFKEHGIDINAPKVNFGQMIKRKAGVVEQTVAGIDFLMKKNKIEVFHGHGSFVSKNKISIAGEKDTQEIEADKIIIATGSKPASLPNIEIDKDRIITSTEALSLKALPKSMVVIGGGVIGLELGSVYARLGTEVTVLEYAKSILPTMDATMGKELGKSLKKLGMKILTGHQVTGAENKGKSVTITAKDKKGADVSFDADYCLVAIGRKPYTDKLGLDKVGIKTDDRGRIETNDHLQTAVPNIYAIGDVVKGAMLAHKAEEEGVFVAEVMAGQKPHLNYNLIPGVVYTWPEVAAVGKTEEQLKEEGIKYKTGSFSFKASGRARASMDTDGVVKILADAETDEILGVHMVGPRAADMIAEAVVAMEYRASAEDIGRFCHAHPTFTEAIKEAALAATDNRALHA</sequence>
<evidence type="ECO:0000259" key="16">
    <source>
        <dbReference type="Pfam" id="PF07992"/>
    </source>
</evidence>
<dbReference type="GO" id="GO:0005737">
    <property type="term" value="C:cytoplasm"/>
    <property type="evidence" value="ECO:0007669"/>
    <property type="project" value="UniProtKB-ARBA"/>
</dbReference>
<feature type="binding site" evidence="12">
    <location>
        <position position="312"/>
    </location>
    <ligand>
        <name>FAD</name>
        <dbReference type="ChEBI" id="CHEBI:57692"/>
    </ligand>
</feature>
<dbReference type="Pfam" id="PF07992">
    <property type="entry name" value="Pyr_redox_2"/>
    <property type="match status" value="1"/>
</dbReference>
<dbReference type="OrthoDB" id="9800167at2"/>
<dbReference type="SUPFAM" id="SSF55424">
    <property type="entry name" value="FAD/NAD-linked reductases, dimerisation (C-terminal) domain"/>
    <property type="match status" value="1"/>
</dbReference>
<dbReference type="PANTHER" id="PTHR22912">
    <property type="entry name" value="DISULFIDE OXIDOREDUCTASE"/>
    <property type="match status" value="1"/>
</dbReference>
<dbReference type="PROSITE" id="PS00076">
    <property type="entry name" value="PYRIDINE_REDOX_1"/>
    <property type="match status" value="1"/>
</dbReference>
<comment type="caution">
    <text evidence="17">The sequence shown here is derived from an EMBL/GenBank/DDBJ whole genome shotgun (WGS) entry which is preliminary data.</text>
</comment>
<dbReference type="EC" id="1.8.1.4" evidence="2 14"/>
<dbReference type="PRINTS" id="PR00368">
    <property type="entry name" value="FADPNR"/>
</dbReference>
<evidence type="ECO:0000256" key="8">
    <source>
        <dbReference type="ARBA" id="ARBA00023157"/>
    </source>
</evidence>
<keyword evidence="7 12" id="KW-0520">NAD</keyword>
<dbReference type="Gene3D" id="3.50.50.60">
    <property type="entry name" value="FAD/NAD(P)-binding domain"/>
    <property type="match status" value="2"/>
</dbReference>
<evidence type="ECO:0000256" key="3">
    <source>
        <dbReference type="ARBA" id="ARBA00016961"/>
    </source>
</evidence>
<dbReference type="Gene3D" id="3.30.390.30">
    <property type="match status" value="1"/>
</dbReference>
<feature type="domain" description="Pyridine nucleotide-disulphide oxidoreductase dimerisation" evidence="15">
    <location>
        <begin position="346"/>
        <end position="455"/>
    </location>
</feature>
<evidence type="ECO:0000256" key="1">
    <source>
        <dbReference type="ARBA" id="ARBA00007532"/>
    </source>
</evidence>
<dbReference type="InterPro" id="IPR023753">
    <property type="entry name" value="FAD/NAD-binding_dom"/>
</dbReference>
<dbReference type="GO" id="GO:0004148">
    <property type="term" value="F:dihydrolipoyl dehydrogenase (NADH) activity"/>
    <property type="evidence" value="ECO:0007669"/>
    <property type="project" value="UniProtKB-EC"/>
</dbReference>
<dbReference type="Proteomes" id="UP000321168">
    <property type="component" value="Unassembled WGS sequence"/>
</dbReference>
<keyword evidence="12" id="KW-0547">Nucleotide-binding</keyword>